<dbReference type="Proteomes" id="UP000711996">
    <property type="component" value="Unassembled WGS sequence"/>
</dbReference>
<dbReference type="AlphaFoldDB" id="A0A9P5K945"/>
<organism evidence="2 3">
    <name type="scientific">Colletotrichum siamense</name>
    <name type="common">Anthracnose fungus</name>
    <dbReference type="NCBI Taxonomy" id="690259"/>
    <lineage>
        <taxon>Eukaryota</taxon>
        <taxon>Fungi</taxon>
        <taxon>Dikarya</taxon>
        <taxon>Ascomycota</taxon>
        <taxon>Pezizomycotina</taxon>
        <taxon>Sordariomycetes</taxon>
        <taxon>Hypocreomycetidae</taxon>
        <taxon>Glomerellales</taxon>
        <taxon>Glomerellaceae</taxon>
        <taxon>Colletotrichum</taxon>
        <taxon>Colletotrichum gloeosporioides species complex</taxon>
    </lineage>
</organism>
<evidence type="ECO:0008006" key="4">
    <source>
        <dbReference type="Google" id="ProtNLM"/>
    </source>
</evidence>
<evidence type="ECO:0000256" key="1">
    <source>
        <dbReference type="SAM" id="MobiDB-lite"/>
    </source>
</evidence>
<sequence>MFPSQYITAAQQYKAGTRLTLWQYEPVQPHGLSEYTRNPLPDDLPPDHLRDFDLEMTRSTRKEDVDKQAVLQVSKVISGGNNNTVQVILFDVIQPPVSYRGDAARLPGDGTQVVGFLYDTEFYPSDEYTFYSNAEQADGNLSRTDAALKHFFSKNKTGHPHVVPQYYGCWATRVDTYDKNAFRYVGLVLEEYINGHSIEDICDRDEYDELVPPDGDVVFHMPEDVDDGFHTLEISKELCQEVMKQAVNGLVEHMHIGVQHNVFEPRKVFITLRNGKVGLDWPRAVLIGFTNTQVWSKTKMAKGPKGPVQLLEHLPHPPHPFQRFSVTALENFIGWWPSTEVGWEGDEPDDLDNEAEFDEWLVSDEAFGPLVEAADVEAELGEGVEWPHPYKKYSLFKTLDPIKPKLLEEREERRRKLEEEELKKDSDTNVQALADINLSTAQTKGYK</sequence>
<keyword evidence="3" id="KW-1185">Reference proteome</keyword>
<gene>
    <name evidence="2" type="ORF">CGCSCA2_v002051</name>
</gene>
<accession>A0A9P5K945</accession>
<comment type="caution">
    <text evidence="2">The sequence shown here is derived from an EMBL/GenBank/DDBJ whole genome shotgun (WGS) entry which is preliminary data.</text>
</comment>
<feature type="region of interest" description="Disordered" evidence="1">
    <location>
        <begin position="417"/>
        <end position="447"/>
    </location>
</feature>
<evidence type="ECO:0000313" key="3">
    <source>
        <dbReference type="Proteomes" id="UP000711996"/>
    </source>
</evidence>
<feature type="compositionally biased region" description="Polar residues" evidence="1">
    <location>
        <begin position="437"/>
        <end position="447"/>
    </location>
</feature>
<reference evidence="2" key="1">
    <citation type="submission" date="2019-06" db="EMBL/GenBank/DDBJ databases">
        <authorList>
            <person name="Gan P."/>
            <person name="Shirasu K."/>
        </authorList>
    </citation>
    <scope>NUCLEOTIDE SEQUENCE [LARGE SCALE GENOMIC DNA]</scope>
    <source>
        <strain evidence="2">CAD2</strain>
    </source>
</reference>
<proteinExistence type="predicted"/>
<dbReference type="OrthoDB" id="4267316at2759"/>
<dbReference type="EMBL" id="QPMT01000004">
    <property type="protein sequence ID" value="KAF4864390.1"/>
    <property type="molecule type" value="Genomic_DNA"/>
</dbReference>
<name>A0A9P5K945_COLSI</name>
<evidence type="ECO:0000313" key="2">
    <source>
        <dbReference type="EMBL" id="KAF4864390.1"/>
    </source>
</evidence>
<feature type="compositionally biased region" description="Basic and acidic residues" evidence="1">
    <location>
        <begin position="417"/>
        <end position="427"/>
    </location>
</feature>
<protein>
    <recommendedName>
        <fullName evidence="4">Protein kinase domain-containing protein</fullName>
    </recommendedName>
</protein>